<dbReference type="OrthoDB" id="1701771at2"/>
<accession>A0A1H2TRF2</accession>
<dbReference type="SUPFAM" id="SSF52172">
    <property type="entry name" value="CheY-like"/>
    <property type="match status" value="1"/>
</dbReference>
<dbReference type="RefSeq" id="WP_093751040.1">
    <property type="nucleotide sequence ID" value="NZ_BSYN01000002.1"/>
</dbReference>
<dbReference type="InterPro" id="IPR011006">
    <property type="entry name" value="CheY-like_superfamily"/>
</dbReference>
<dbReference type="EMBL" id="FNNG01000002">
    <property type="protein sequence ID" value="SDW45859.1"/>
    <property type="molecule type" value="Genomic_DNA"/>
</dbReference>
<dbReference type="PROSITE" id="PS50930">
    <property type="entry name" value="HTH_LYTTR"/>
    <property type="match status" value="1"/>
</dbReference>
<evidence type="ECO:0000256" key="1">
    <source>
        <dbReference type="PROSITE-ProRule" id="PRU00169"/>
    </source>
</evidence>
<protein>
    <submittedName>
        <fullName evidence="4">Two component transcriptional regulator, LytTR family</fullName>
    </submittedName>
</protein>
<feature type="modified residue" description="4-aspartylphosphate" evidence="1">
    <location>
        <position position="54"/>
    </location>
</feature>
<dbReference type="Proteomes" id="UP000198828">
    <property type="component" value="Unassembled WGS sequence"/>
</dbReference>
<keyword evidence="5" id="KW-1185">Reference proteome</keyword>
<dbReference type="FunFam" id="3.40.50.2300:FF:000051">
    <property type="entry name" value="Two-component response regulator yehT"/>
    <property type="match status" value="1"/>
</dbReference>
<evidence type="ECO:0000259" key="2">
    <source>
        <dbReference type="PROSITE" id="PS50110"/>
    </source>
</evidence>
<feature type="domain" description="HTH LytTR-type" evidence="3">
    <location>
        <begin position="149"/>
        <end position="254"/>
    </location>
</feature>
<dbReference type="Pfam" id="PF00072">
    <property type="entry name" value="Response_reg"/>
    <property type="match status" value="1"/>
</dbReference>
<evidence type="ECO:0000259" key="3">
    <source>
        <dbReference type="PROSITE" id="PS50930"/>
    </source>
</evidence>
<dbReference type="SMART" id="SM00850">
    <property type="entry name" value="LytTR"/>
    <property type="match status" value="1"/>
</dbReference>
<evidence type="ECO:0000313" key="5">
    <source>
        <dbReference type="Proteomes" id="UP000198828"/>
    </source>
</evidence>
<sequence length="255" mass="29742">MIRTLIVDDEAPAREELKYILGKFQGIEIIAEAFHGEQALELNEKLKPDLLFLDIQMPKLNGIDVARRILDSLHRPYIVFVTAYEQYAIEAFEVNAVDYILKPVSEERMEKGMGKIMMNLANERKEYYYKLRNLIDNMNYKDENNLTRICVYEKGRLIPLDTKEIIYATVEDKNTVIVSSKGKFIVNYTLSQLSDKLDKYTFFRSHKSFLINLNMIEVIEPWFNSTFNVTLKGANVKIPVSRSQSKEFKELMNIS</sequence>
<dbReference type="SMART" id="SM00448">
    <property type="entry name" value="REC"/>
    <property type="match status" value="1"/>
</dbReference>
<dbReference type="InterPro" id="IPR001789">
    <property type="entry name" value="Sig_transdc_resp-reg_receiver"/>
</dbReference>
<dbReference type="GO" id="GO:0000156">
    <property type="term" value="F:phosphorelay response regulator activity"/>
    <property type="evidence" value="ECO:0007669"/>
    <property type="project" value="InterPro"/>
</dbReference>
<dbReference type="Gene3D" id="3.40.50.2300">
    <property type="match status" value="1"/>
</dbReference>
<dbReference type="InterPro" id="IPR046947">
    <property type="entry name" value="LytR-like"/>
</dbReference>
<organism evidence="4 5">
    <name type="scientific">Tepidimicrobium xylanilyticum</name>
    <dbReference type="NCBI Taxonomy" id="1123352"/>
    <lineage>
        <taxon>Bacteria</taxon>
        <taxon>Bacillati</taxon>
        <taxon>Bacillota</taxon>
        <taxon>Tissierellia</taxon>
        <taxon>Tissierellales</taxon>
        <taxon>Tepidimicrobiaceae</taxon>
        <taxon>Tepidimicrobium</taxon>
    </lineage>
</organism>
<dbReference type="PROSITE" id="PS50110">
    <property type="entry name" value="RESPONSE_REGULATORY"/>
    <property type="match status" value="1"/>
</dbReference>
<proteinExistence type="predicted"/>
<feature type="domain" description="Response regulatory" evidence="2">
    <location>
        <begin position="3"/>
        <end position="117"/>
    </location>
</feature>
<dbReference type="Gene3D" id="2.20.25.10">
    <property type="match status" value="1"/>
</dbReference>
<dbReference type="PANTHER" id="PTHR37299">
    <property type="entry name" value="TRANSCRIPTIONAL REGULATOR-RELATED"/>
    <property type="match status" value="1"/>
</dbReference>
<gene>
    <name evidence="4" type="ORF">SAMN05660923_00773</name>
</gene>
<dbReference type="Pfam" id="PF04397">
    <property type="entry name" value="LytTR"/>
    <property type="match status" value="1"/>
</dbReference>
<reference evidence="4 5" key="1">
    <citation type="submission" date="2016-10" db="EMBL/GenBank/DDBJ databases">
        <authorList>
            <person name="de Groot N.N."/>
        </authorList>
    </citation>
    <scope>NUCLEOTIDE SEQUENCE [LARGE SCALE GENOMIC DNA]</scope>
    <source>
        <strain evidence="4 5">DSM 23310</strain>
    </source>
</reference>
<dbReference type="AlphaFoldDB" id="A0A1H2TRF2"/>
<keyword evidence="1" id="KW-0597">Phosphoprotein</keyword>
<dbReference type="InterPro" id="IPR007492">
    <property type="entry name" value="LytTR_DNA-bd_dom"/>
</dbReference>
<dbReference type="CDD" id="cd17532">
    <property type="entry name" value="REC_LytTR_AlgR-like"/>
    <property type="match status" value="1"/>
</dbReference>
<evidence type="ECO:0000313" key="4">
    <source>
        <dbReference type="EMBL" id="SDW45859.1"/>
    </source>
</evidence>
<name>A0A1H2TRF2_9FIRM</name>
<dbReference type="PANTHER" id="PTHR37299:SF1">
    <property type="entry name" value="STAGE 0 SPORULATION PROTEIN A HOMOLOG"/>
    <property type="match status" value="1"/>
</dbReference>
<dbReference type="GO" id="GO:0003677">
    <property type="term" value="F:DNA binding"/>
    <property type="evidence" value="ECO:0007669"/>
    <property type="project" value="InterPro"/>
</dbReference>
<dbReference type="Gene3D" id="2.40.50.40">
    <property type="match status" value="1"/>
</dbReference>